<keyword evidence="5" id="KW-1185">Reference proteome</keyword>
<gene>
    <name evidence="4" type="ORF">ACFFHQ_12740</name>
</gene>
<proteinExistence type="predicted"/>
<evidence type="ECO:0000313" key="4">
    <source>
        <dbReference type="EMBL" id="MFC0298278.1"/>
    </source>
</evidence>
<dbReference type="PANTHER" id="PTHR43420">
    <property type="entry name" value="ACETYLTRANSFERASE"/>
    <property type="match status" value="1"/>
</dbReference>
<protein>
    <submittedName>
        <fullName evidence="4">GNAT family N-acetyltransferase</fullName>
    </submittedName>
</protein>
<dbReference type="PROSITE" id="PS51186">
    <property type="entry name" value="GNAT"/>
    <property type="match status" value="1"/>
</dbReference>
<keyword evidence="2" id="KW-0012">Acyltransferase</keyword>
<dbReference type="CDD" id="cd04301">
    <property type="entry name" value="NAT_SF"/>
    <property type="match status" value="1"/>
</dbReference>
<name>A0ABV6GVU0_9BACL</name>
<accession>A0ABV6GVU0</accession>
<feature type="domain" description="N-acetyltransferase" evidence="3">
    <location>
        <begin position="15"/>
        <end position="171"/>
    </location>
</feature>
<organism evidence="4 5">
    <name type="scientific">Geobacillus jurassicus</name>
    <dbReference type="NCBI Taxonomy" id="235932"/>
    <lineage>
        <taxon>Bacteria</taxon>
        <taxon>Bacillati</taxon>
        <taxon>Bacillota</taxon>
        <taxon>Bacilli</taxon>
        <taxon>Bacillales</taxon>
        <taxon>Anoxybacillaceae</taxon>
        <taxon>Geobacillus</taxon>
    </lineage>
</organism>
<dbReference type="Pfam" id="PF00583">
    <property type="entry name" value="Acetyltransf_1"/>
    <property type="match status" value="1"/>
</dbReference>
<dbReference type="SUPFAM" id="SSF55729">
    <property type="entry name" value="Acyl-CoA N-acyltransferases (Nat)"/>
    <property type="match status" value="1"/>
</dbReference>
<evidence type="ECO:0000313" key="5">
    <source>
        <dbReference type="Proteomes" id="UP001589785"/>
    </source>
</evidence>
<evidence type="ECO:0000259" key="3">
    <source>
        <dbReference type="PROSITE" id="PS51186"/>
    </source>
</evidence>
<dbReference type="InterPro" id="IPR016181">
    <property type="entry name" value="Acyl_CoA_acyltransferase"/>
</dbReference>
<keyword evidence="1" id="KW-0808">Transferase</keyword>
<sequence>MGLEQVQASDGKEDVVIRLAGADEACCIYQITMAAFAEYRDHQVPSGALSETVDLIEERLKDGSEQALLCFRSGRPIGAVRFQMDEHSLYFFRLAVCPEEQGKGMAKAMLAWLERYAKENGKKEIWCNVRRSAARNIQLYQSIGYVPVREQTVISTTGIPVRVVAMKKEIAGLEA</sequence>
<comment type="caution">
    <text evidence="4">The sequence shown here is derived from an EMBL/GenBank/DDBJ whole genome shotgun (WGS) entry which is preliminary data.</text>
</comment>
<evidence type="ECO:0000256" key="1">
    <source>
        <dbReference type="ARBA" id="ARBA00022679"/>
    </source>
</evidence>
<dbReference type="EMBL" id="JBHLVN010000071">
    <property type="protein sequence ID" value="MFC0298278.1"/>
    <property type="molecule type" value="Genomic_DNA"/>
</dbReference>
<dbReference type="Proteomes" id="UP001589785">
    <property type="component" value="Unassembled WGS sequence"/>
</dbReference>
<dbReference type="PANTHER" id="PTHR43420:SF47">
    <property type="entry name" value="N-ACETYLTRANSFERASE DOMAIN-CONTAINING PROTEIN"/>
    <property type="match status" value="1"/>
</dbReference>
<dbReference type="InterPro" id="IPR000182">
    <property type="entry name" value="GNAT_dom"/>
</dbReference>
<reference evidence="4 5" key="1">
    <citation type="submission" date="2024-09" db="EMBL/GenBank/DDBJ databases">
        <authorList>
            <person name="Sun Q."/>
            <person name="Mori K."/>
        </authorList>
    </citation>
    <scope>NUCLEOTIDE SEQUENCE [LARGE SCALE GENOMIC DNA]</scope>
    <source>
        <strain evidence="4 5">CCM 7224</strain>
    </source>
</reference>
<dbReference type="RefSeq" id="WP_066229816.1">
    <property type="nucleotide sequence ID" value="NZ_JBHLVN010000071.1"/>
</dbReference>
<dbReference type="InterPro" id="IPR050680">
    <property type="entry name" value="YpeA/RimI_acetyltransf"/>
</dbReference>
<dbReference type="Gene3D" id="3.40.630.30">
    <property type="match status" value="1"/>
</dbReference>
<evidence type="ECO:0000256" key="2">
    <source>
        <dbReference type="ARBA" id="ARBA00023315"/>
    </source>
</evidence>